<sequence length="171" mass="19140">MRDTTPPADDGRRDFDFLYGSWRVHNRRLTDPADPSCATWTEFTATATARPLLGGLGNTDSYRVPAGPDGAGGYEGMSLRLFDPARGVWRIWWASDRAPGRLDPPVEGRFVAGRGVFGGADEVAGRPVLVRFEWSGITDRSARWAQEFSFDAGRSWQLNWVMELSRSEEER</sequence>
<dbReference type="Proteomes" id="UP001589894">
    <property type="component" value="Unassembled WGS sequence"/>
</dbReference>
<protein>
    <recommendedName>
        <fullName evidence="3">DUF1579 domain-containing protein</fullName>
    </recommendedName>
</protein>
<name>A0ABV6P7G7_9ACTN</name>
<accession>A0ABV6P7G7</accession>
<gene>
    <name evidence="1" type="ORF">ACFFHU_29055</name>
</gene>
<reference evidence="1 2" key="1">
    <citation type="submission" date="2024-09" db="EMBL/GenBank/DDBJ databases">
        <authorList>
            <person name="Sun Q."/>
            <person name="Mori K."/>
        </authorList>
    </citation>
    <scope>NUCLEOTIDE SEQUENCE [LARGE SCALE GENOMIC DNA]</scope>
    <source>
        <strain evidence="1 2">TBRC 2205</strain>
    </source>
</reference>
<evidence type="ECO:0008006" key="3">
    <source>
        <dbReference type="Google" id="ProtNLM"/>
    </source>
</evidence>
<evidence type="ECO:0000313" key="2">
    <source>
        <dbReference type="Proteomes" id="UP001589894"/>
    </source>
</evidence>
<organism evidence="1 2">
    <name type="scientific">Plantactinospora siamensis</name>
    <dbReference type="NCBI Taxonomy" id="555372"/>
    <lineage>
        <taxon>Bacteria</taxon>
        <taxon>Bacillati</taxon>
        <taxon>Actinomycetota</taxon>
        <taxon>Actinomycetes</taxon>
        <taxon>Micromonosporales</taxon>
        <taxon>Micromonosporaceae</taxon>
        <taxon>Plantactinospora</taxon>
    </lineage>
</organism>
<dbReference type="EMBL" id="JBHLUE010000032">
    <property type="protein sequence ID" value="MFC0568178.1"/>
    <property type="molecule type" value="Genomic_DNA"/>
</dbReference>
<dbReference type="RefSeq" id="WP_377343629.1">
    <property type="nucleotide sequence ID" value="NZ_JBHLUE010000032.1"/>
</dbReference>
<evidence type="ECO:0000313" key="1">
    <source>
        <dbReference type="EMBL" id="MFC0568178.1"/>
    </source>
</evidence>
<comment type="caution">
    <text evidence="1">The sequence shown here is derived from an EMBL/GenBank/DDBJ whole genome shotgun (WGS) entry which is preliminary data.</text>
</comment>
<keyword evidence="2" id="KW-1185">Reference proteome</keyword>
<proteinExistence type="predicted"/>